<organism evidence="4 5">
    <name type="scientific">Rhodocytophaga aerolata</name>
    <dbReference type="NCBI Taxonomy" id="455078"/>
    <lineage>
        <taxon>Bacteria</taxon>
        <taxon>Pseudomonadati</taxon>
        <taxon>Bacteroidota</taxon>
        <taxon>Cytophagia</taxon>
        <taxon>Cytophagales</taxon>
        <taxon>Rhodocytophagaceae</taxon>
        <taxon>Rhodocytophaga</taxon>
    </lineage>
</organism>
<dbReference type="InterPro" id="IPR054422">
    <property type="entry name" value="TetR-like_HI_0893_C"/>
</dbReference>
<evidence type="ECO:0000256" key="1">
    <source>
        <dbReference type="ARBA" id="ARBA00023125"/>
    </source>
</evidence>
<sequence length="192" mass="22557">MDILAEKKKAIFESTLELIKENGFHGTPMSMVAKKACVACGTIYHYFDSKDTLIAELYAYVKKQMADAMFEGDDEQKEFKDRFYHLILSHCRFYIKHPNTLYFIEQYINSPYNNREPVKDNEQFQHRMWDFLKQGIDTGVLKPMNIHLLGILIHSHVVTTAKLYFSQRVKINEEDFPNIVQVIWDGVKNHSD</sequence>
<keyword evidence="5" id="KW-1185">Reference proteome</keyword>
<dbReference type="InterPro" id="IPR050624">
    <property type="entry name" value="HTH-type_Tx_Regulator"/>
</dbReference>
<dbReference type="SUPFAM" id="SSF48498">
    <property type="entry name" value="Tetracyclin repressor-like, C-terminal domain"/>
    <property type="match status" value="1"/>
</dbReference>
<feature type="domain" description="HTH tetR-type" evidence="3">
    <location>
        <begin position="5"/>
        <end position="65"/>
    </location>
</feature>
<dbReference type="PRINTS" id="PR00455">
    <property type="entry name" value="HTHTETR"/>
</dbReference>
<dbReference type="Gene3D" id="1.10.357.10">
    <property type="entry name" value="Tetracycline Repressor, domain 2"/>
    <property type="match status" value="1"/>
</dbReference>
<dbReference type="InterPro" id="IPR009057">
    <property type="entry name" value="Homeodomain-like_sf"/>
</dbReference>
<dbReference type="SUPFAM" id="SSF46689">
    <property type="entry name" value="Homeodomain-like"/>
    <property type="match status" value="1"/>
</dbReference>
<dbReference type="EMBL" id="JAUKPO010000011">
    <property type="protein sequence ID" value="MDO1448402.1"/>
    <property type="molecule type" value="Genomic_DNA"/>
</dbReference>
<protein>
    <submittedName>
        <fullName evidence="4">TetR/AcrR family transcriptional regulator</fullName>
    </submittedName>
</protein>
<dbReference type="PANTHER" id="PTHR43479:SF11">
    <property type="entry name" value="ACREF_ENVCD OPERON REPRESSOR-RELATED"/>
    <property type="match status" value="1"/>
</dbReference>
<dbReference type="PANTHER" id="PTHR43479">
    <property type="entry name" value="ACREF/ENVCD OPERON REPRESSOR-RELATED"/>
    <property type="match status" value="1"/>
</dbReference>
<dbReference type="InterPro" id="IPR001647">
    <property type="entry name" value="HTH_TetR"/>
</dbReference>
<dbReference type="PROSITE" id="PS50977">
    <property type="entry name" value="HTH_TETR_2"/>
    <property type="match status" value="1"/>
</dbReference>
<comment type="caution">
    <text evidence="4">The sequence shown here is derived from an EMBL/GenBank/DDBJ whole genome shotgun (WGS) entry which is preliminary data.</text>
</comment>
<dbReference type="InterPro" id="IPR036271">
    <property type="entry name" value="Tet_transcr_reg_TetR-rel_C_sf"/>
</dbReference>
<evidence type="ECO:0000259" key="3">
    <source>
        <dbReference type="PROSITE" id="PS50977"/>
    </source>
</evidence>
<dbReference type="Pfam" id="PF00440">
    <property type="entry name" value="TetR_N"/>
    <property type="match status" value="1"/>
</dbReference>
<feature type="DNA-binding region" description="H-T-H motif" evidence="2">
    <location>
        <begin position="28"/>
        <end position="47"/>
    </location>
</feature>
<evidence type="ECO:0000256" key="2">
    <source>
        <dbReference type="PROSITE-ProRule" id="PRU00335"/>
    </source>
</evidence>
<reference evidence="4" key="1">
    <citation type="submission" date="2023-07" db="EMBL/GenBank/DDBJ databases">
        <title>The genome sequence of Rhodocytophaga aerolata KACC 12507.</title>
        <authorList>
            <person name="Zhang X."/>
        </authorList>
    </citation>
    <scope>NUCLEOTIDE SEQUENCE</scope>
    <source>
        <strain evidence="4">KACC 12507</strain>
    </source>
</reference>
<name>A0ABT8R8I0_9BACT</name>
<dbReference type="Proteomes" id="UP001168528">
    <property type="component" value="Unassembled WGS sequence"/>
</dbReference>
<accession>A0ABT8R8I0</accession>
<proteinExistence type="predicted"/>
<dbReference type="RefSeq" id="WP_302039202.1">
    <property type="nucleotide sequence ID" value="NZ_JAUKPO010000011.1"/>
</dbReference>
<keyword evidence="1 2" id="KW-0238">DNA-binding</keyword>
<dbReference type="Pfam" id="PF22604">
    <property type="entry name" value="TetR_HI_0893_C"/>
    <property type="match status" value="1"/>
</dbReference>
<evidence type="ECO:0000313" key="5">
    <source>
        <dbReference type="Proteomes" id="UP001168528"/>
    </source>
</evidence>
<evidence type="ECO:0000313" key="4">
    <source>
        <dbReference type="EMBL" id="MDO1448402.1"/>
    </source>
</evidence>
<gene>
    <name evidence="4" type="ORF">Q0590_19155</name>
</gene>